<reference evidence="4 5" key="1">
    <citation type="submission" date="2019-07" db="EMBL/GenBank/DDBJ databases">
        <title>Draft genome assembly of a fouling barnacle, Amphibalanus amphitrite (Darwin, 1854): The first reference genome for Thecostraca.</title>
        <authorList>
            <person name="Kim W."/>
        </authorList>
    </citation>
    <scope>NUCLEOTIDE SEQUENCE [LARGE SCALE GENOMIC DNA]</scope>
    <source>
        <strain evidence="4">SNU_AA5</strain>
        <tissue evidence="4">Soma without cirri and trophi</tissue>
    </source>
</reference>
<evidence type="ECO:0000256" key="1">
    <source>
        <dbReference type="SAM" id="MobiDB-lite"/>
    </source>
</evidence>
<evidence type="ECO:0000313" key="5">
    <source>
        <dbReference type="Proteomes" id="UP000440578"/>
    </source>
</evidence>
<name>A0A6A4VHQ6_AMPAM</name>
<dbReference type="Pfam" id="PF16041">
    <property type="entry name" value="APD1-4_M"/>
    <property type="match status" value="1"/>
</dbReference>
<dbReference type="PANTHER" id="PTHR39077">
    <property type="entry name" value="DUF4793 DOMAIN-CONTAINING PROTEIN"/>
    <property type="match status" value="1"/>
</dbReference>
<gene>
    <name evidence="4" type="ORF">FJT64_011779</name>
</gene>
<keyword evidence="2" id="KW-1133">Transmembrane helix</keyword>
<protein>
    <recommendedName>
        <fullName evidence="3">E3 ubiquitin-protein ligase APD1-4 middle domain-containing protein</fullName>
    </recommendedName>
</protein>
<organism evidence="4 5">
    <name type="scientific">Amphibalanus amphitrite</name>
    <name type="common">Striped barnacle</name>
    <name type="synonym">Balanus amphitrite</name>
    <dbReference type="NCBI Taxonomy" id="1232801"/>
    <lineage>
        <taxon>Eukaryota</taxon>
        <taxon>Metazoa</taxon>
        <taxon>Ecdysozoa</taxon>
        <taxon>Arthropoda</taxon>
        <taxon>Crustacea</taxon>
        <taxon>Multicrustacea</taxon>
        <taxon>Cirripedia</taxon>
        <taxon>Thoracica</taxon>
        <taxon>Thoracicalcarea</taxon>
        <taxon>Balanomorpha</taxon>
        <taxon>Balanoidea</taxon>
        <taxon>Balanidae</taxon>
        <taxon>Amphibalaninae</taxon>
        <taxon>Amphibalanus</taxon>
    </lineage>
</organism>
<accession>A0A6A4VHQ6</accession>
<proteinExistence type="predicted"/>
<feature type="compositionally biased region" description="Basic and acidic residues" evidence="1">
    <location>
        <begin position="29"/>
        <end position="40"/>
    </location>
</feature>
<comment type="caution">
    <text evidence="4">The sequence shown here is derived from an EMBL/GenBank/DDBJ whole genome shotgun (WGS) entry which is preliminary data.</text>
</comment>
<feature type="region of interest" description="Disordered" evidence="1">
    <location>
        <begin position="145"/>
        <end position="179"/>
    </location>
</feature>
<keyword evidence="2" id="KW-0472">Membrane</keyword>
<keyword evidence="5" id="KW-1185">Reference proteome</keyword>
<evidence type="ECO:0000313" key="4">
    <source>
        <dbReference type="EMBL" id="KAF0289992.1"/>
    </source>
</evidence>
<feature type="compositionally biased region" description="Polar residues" evidence="1">
    <location>
        <begin position="105"/>
        <end position="121"/>
    </location>
</feature>
<feature type="compositionally biased region" description="Basic and acidic residues" evidence="1">
    <location>
        <begin position="61"/>
        <end position="75"/>
    </location>
</feature>
<dbReference type="AlphaFoldDB" id="A0A6A4VHQ6"/>
<dbReference type="PANTHER" id="PTHR39077:SF1">
    <property type="entry name" value="E3 UBIQUITIN-PROTEIN LIGASE APD1-4 MIDDLE DOMAIN-CONTAINING PROTEIN"/>
    <property type="match status" value="1"/>
</dbReference>
<feature type="compositionally biased region" description="Acidic residues" evidence="1">
    <location>
        <begin position="8"/>
        <end position="28"/>
    </location>
</feature>
<keyword evidence="2" id="KW-0812">Transmembrane</keyword>
<dbReference type="EMBL" id="VIIS01001989">
    <property type="protein sequence ID" value="KAF0289992.1"/>
    <property type="molecule type" value="Genomic_DNA"/>
</dbReference>
<dbReference type="InterPro" id="IPR032010">
    <property type="entry name" value="APD1-4_M"/>
</dbReference>
<feature type="region of interest" description="Disordered" evidence="1">
    <location>
        <begin position="1"/>
        <end position="125"/>
    </location>
</feature>
<dbReference type="OrthoDB" id="6375539at2759"/>
<feature type="compositionally biased region" description="Acidic residues" evidence="1">
    <location>
        <begin position="76"/>
        <end position="94"/>
    </location>
</feature>
<feature type="domain" description="E3 ubiquitin-protein ligase APD1-4 middle" evidence="3">
    <location>
        <begin position="250"/>
        <end position="359"/>
    </location>
</feature>
<dbReference type="Proteomes" id="UP000440578">
    <property type="component" value="Unassembled WGS sequence"/>
</dbReference>
<feature type="transmembrane region" description="Helical" evidence="2">
    <location>
        <begin position="342"/>
        <end position="361"/>
    </location>
</feature>
<evidence type="ECO:0000259" key="3">
    <source>
        <dbReference type="Pfam" id="PF16041"/>
    </source>
</evidence>
<evidence type="ECO:0000256" key="2">
    <source>
        <dbReference type="SAM" id="Phobius"/>
    </source>
</evidence>
<sequence length="362" mass="40356">MLVKLDSVEEESSEEDEHEDDDMDEAELDPVRRQWREFLKHNRPPGRGPRGCPSGPTAAEAPRRTENTLELVQRDEEIEEIEEKLRDDDEEENETAPSAHGHDSTAPSPYTSVGPAQQNPREGNRPVAAKEFYTPLTNAVIERKIQESTRRRRRRRQAIVINQTSTAAPEPEEGTTESPMAGRLIPLTYNGHRGRVNQTMPQKETSHSEMVSSFSSSEEALLSCEGVIVNQPLRASAVCSGGGDSASDQLTVQVIGDDYYYLVFSSENEMLPVDVFFDVMLEKTVYDVRTADRLCFNSTSCTVPLSFWSGDSVVLEYPVGKNASEAVWSEHYAVRSSCHSRGWIVAVFIVAALCSLFVCAFC</sequence>